<comment type="caution">
    <text evidence="1">The sequence shown here is derived from an EMBL/GenBank/DDBJ whole genome shotgun (WGS) entry which is preliminary data.</text>
</comment>
<name>A0A0F8XXM2_9ZZZZ</name>
<dbReference type="EMBL" id="LAZR01056640">
    <property type="protein sequence ID" value="KKK73758.1"/>
    <property type="molecule type" value="Genomic_DNA"/>
</dbReference>
<dbReference type="SUPFAM" id="SSF102114">
    <property type="entry name" value="Radical SAM enzymes"/>
    <property type="match status" value="1"/>
</dbReference>
<accession>A0A0F8XXM2</accession>
<gene>
    <name evidence="1" type="ORF">LCGC14_2890610</name>
</gene>
<organism evidence="1">
    <name type="scientific">marine sediment metagenome</name>
    <dbReference type="NCBI Taxonomy" id="412755"/>
    <lineage>
        <taxon>unclassified sequences</taxon>
        <taxon>metagenomes</taxon>
        <taxon>ecological metagenomes</taxon>
    </lineage>
</organism>
<evidence type="ECO:0008006" key="2">
    <source>
        <dbReference type="Google" id="ProtNLM"/>
    </source>
</evidence>
<sequence length="167" mass="19342">MALKEVLEKWQGEFPNLMLGLGIEFPSNRMLKYVGKGFEKEEMLTSLRICNQYGIRVNGNFMLGWNNLIEDDLRELEDFLAQIPEGSILNMQVRWLFGHPYTEIHDSYQGEEIKLGPFYIGFRTAINPNQIDLNKRASEIVEKYGRIKRFKLEGLGSIKSDFFAARG</sequence>
<proteinExistence type="predicted"/>
<dbReference type="AlphaFoldDB" id="A0A0F8XXM2"/>
<reference evidence="1" key="1">
    <citation type="journal article" date="2015" name="Nature">
        <title>Complex archaea that bridge the gap between prokaryotes and eukaryotes.</title>
        <authorList>
            <person name="Spang A."/>
            <person name="Saw J.H."/>
            <person name="Jorgensen S.L."/>
            <person name="Zaremba-Niedzwiedzka K."/>
            <person name="Martijn J."/>
            <person name="Lind A.E."/>
            <person name="van Eijk R."/>
            <person name="Schleper C."/>
            <person name="Guy L."/>
            <person name="Ettema T.J."/>
        </authorList>
    </citation>
    <scope>NUCLEOTIDE SEQUENCE</scope>
</reference>
<dbReference type="InterPro" id="IPR058240">
    <property type="entry name" value="rSAM_sf"/>
</dbReference>
<protein>
    <recommendedName>
        <fullName evidence="2">Radical SAM core domain-containing protein</fullName>
    </recommendedName>
</protein>
<evidence type="ECO:0000313" key="1">
    <source>
        <dbReference type="EMBL" id="KKK73758.1"/>
    </source>
</evidence>